<proteinExistence type="inferred from homology"/>
<evidence type="ECO:0000259" key="4">
    <source>
        <dbReference type="SMART" id="SM00382"/>
    </source>
</evidence>
<dbReference type="InterPro" id="IPR047661">
    <property type="entry name" value="IstB"/>
</dbReference>
<dbReference type="Pfam" id="PF01695">
    <property type="entry name" value="IstB_IS21"/>
    <property type="match status" value="1"/>
</dbReference>
<dbReference type="InterPro" id="IPR028350">
    <property type="entry name" value="DNAC/IstB-like"/>
</dbReference>
<dbReference type="RefSeq" id="WP_235122100.1">
    <property type="nucleotide sequence ID" value="NZ_CP090978.1"/>
</dbReference>
<dbReference type="EMBL" id="CP090978">
    <property type="protein sequence ID" value="UJF35539.1"/>
    <property type="molecule type" value="Genomic_DNA"/>
</dbReference>
<keyword evidence="2" id="KW-0547">Nucleotide-binding</keyword>
<protein>
    <submittedName>
        <fullName evidence="5">IS21-like element helper ATPase IstB</fullName>
    </submittedName>
</protein>
<evidence type="ECO:0000256" key="2">
    <source>
        <dbReference type="ARBA" id="ARBA00022741"/>
    </source>
</evidence>
<dbReference type="Proteomes" id="UP001649230">
    <property type="component" value="Chromosome"/>
</dbReference>
<keyword evidence="6" id="KW-1185">Reference proteome</keyword>
<comment type="similarity">
    <text evidence="1">Belongs to the IS21/IS1162 putative ATP-binding protein family.</text>
</comment>
<evidence type="ECO:0000313" key="6">
    <source>
        <dbReference type="Proteomes" id="UP001649230"/>
    </source>
</evidence>
<dbReference type="PIRSF" id="PIRSF003073">
    <property type="entry name" value="DNAC_TnpB_IstB"/>
    <property type="match status" value="1"/>
</dbReference>
<dbReference type="PANTHER" id="PTHR30050">
    <property type="entry name" value="CHROMOSOMAL REPLICATION INITIATOR PROTEIN DNAA"/>
    <property type="match status" value="1"/>
</dbReference>
<dbReference type="InterPro" id="IPR027417">
    <property type="entry name" value="P-loop_NTPase"/>
</dbReference>
<evidence type="ECO:0000256" key="1">
    <source>
        <dbReference type="ARBA" id="ARBA00008059"/>
    </source>
</evidence>
<evidence type="ECO:0000313" key="5">
    <source>
        <dbReference type="EMBL" id="UJF35539.1"/>
    </source>
</evidence>
<evidence type="ECO:0000256" key="3">
    <source>
        <dbReference type="ARBA" id="ARBA00022840"/>
    </source>
</evidence>
<dbReference type="PANTHER" id="PTHR30050:SF4">
    <property type="entry name" value="ATP-BINDING PROTEIN RV3427C IN INSERTION SEQUENCE-RELATED"/>
    <property type="match status" value="1"/>
</dbReference>
<sequence>MRNDLTELCRQLRLAHVVEYVVQQQDERTQELVEQLLLAEREGRRRAKLGKLVQQAGFPHLKTFEGYVKDHITFPAGCTLDILLDMTWLERRENLLLMGTVGTGKTHMATALGVEACRRGHAVQFSRASDLVAILQEKFAAGTLSRFREKLRKMDLIILDEVGYVPFSQTGSELLFNVIADCYEQQSVIVTSNLEFGQWTSIFGDTKLTSALVDRLVHHAHILSFGGESFRFKQAMERIVRCKKSLEPILLILLGLPQNVINMKNLMSGTTKSYHGKNY</sequence>
<accession>A0ABY3SPB2</accession>
<dbReference type="CDD" id="cd00009">
    <property type="entry name" value="AAA"/>
    <property type="match status" value="1"/>
</dbReference>
<dbReference type="Gene3D" id="3.40.50.300">
    <property type="entry name" value="P-loop containing nucleotide triphosphate hydrolases"/>
    <property type="match status" value="1"/>
</dbReference>
<gene>
    <name evidence="5" type="primary">istB</name>
    <name evidence="5" type="ORF">L0M14_10815</name>
</gene>
<dbReference type="InterPro" id="IPR002611">
    <property type="entry name" value="IstB_ATP-bd"/>
</dbReference>
<dbReference type="NCBIfam" id="NF038214">
    <property type="entry name" value="IS21_help_AAA"/>
    <property type="match status" value="1"/>
</dbReference>
<name>A0ABY3SPB2_9BACL</name>
<dbReference type="InterPro" id="IPR003593">
    <property type="entry name" value="AAA+_ATPase"/>
</dbReference>
<keyword evidence="3" id="KW-0067">ATP-binding</keyword>
<reference evidence="5 6" key="1">
    <citation type="journal article" date="2024" name="Int. J. Syst. Evol. Microbiol.">
        <title>Paenibacillus hexagrammi sp. nov., a novel bacterium isolated from the gut content of Hexagrammos agrammus.</title>
        <authorList>
            <person name="Jung H.K."/>
            <person name="Kim D.G."/>
            <person name="Zin H."/>
            <person name="Park J."/>
            <person name="Jung H."/>
            <person name="Kim Y.O."/>
            <person name="Kong H.J."/>
            <person name="Kim J.W."/>
            <person name="Kim Y.S."/>
        </authorList>
    </citation>
    <scope>NUCLEOTIDE SEQUENCE [LARGE SCALE GENOMIC DNA]</scope>
    <source>
        <strain evidence="5 6">YPD9-1</strain>
    </source>
</reference>
<dbReference type="SUPFAM" id="SSF52540">
    <property type="entry name" value="P-loop containing nucleoside triphosphate hydrolases"/>
    <property type="match status" value="1"/>
</dbReference>
<dbReference type="SMART" id="SM00382">
    <property type="entry name" value="AAA"/>
    <property type="match status" value="1"/>
</dbReference>
<feature type="domain" description="AAA+ ATPase" evidence="4">
    <location>
        <begin position="91"/>
        <end position="223"/>
    </location>
</feature>
<organism evidence="5 6">
    <name type="scientific">Paenibacillus hexagrammi</name>
    <dbReference type="NCBI Taxonomy" id="2908839"/>
    <lineage>
        <taxon>Bacteria</taxon>
        <taxon>Bacillati</taxon>
        <taxon>Bacillota</taxon>
        <taxon>Bacilli</taxon>
        <taxon>Bacillales</taxon>
        <taxon>Paenibacillaceae</taxon>
        <taxon>Paenibacillus</taxon>
    </lineage>
</organism>